<dbReference type="EMBL" id="SNXS01000008">
    <property type="protein sequence ID" value="TDP62289.1"/>
    <property type="molecule type" value="Genomic_DNA"/>
</dbReference>
<organism evidence="4 5">
    <name type="scientific">Roseateles toxinivorans</name>
    <dbReference type="NCBI Taxonomy" id="270368"/>
    <lineage>
        <taxon>Bacteria</taxon>
        <taxon>Pseudomonadati</taxon>
        <taxon>Pseudomonadota</taxon>
        <taxon>Betaproteobacteria</taxon>
        <taxon>Burkholderiales</taxon>
        <taxon>Sphaerotilaceae</taxon>
        <taxon>Roseateles</taxon>
    </lineage>
</organism>
<dbReference type="Pfam" id="PF04773">
    <property type="entry name" value="FecR"/>
    <property type="match status" value="1"/>
</dbReference>
<dbReference type="InParanoid" id="A0A4R6QKD0"/>
<proteinExistence type="predicted"/>
<gene>
    <name evidence="4" type="ORF">DES47_108101</name>
</gene>
<keyword evidence="5" id="KW-1185">Reference proteome</keyword>
<sequence length="187" mass="19519">MKLLCLTAGLMMLCSTAWAEPVCEVLAVRGEAYVGGRALAVGDKLDSGAELRTGAQGRVRLRFVDGSTLVLSDASLLKIERFEQAPGRPRAVSLLLEMGLIGQKVTSAPGGNWQVRTPTAVNVQSGQVSVEAVPLGNATRALRPSRSRVVLESAQAGTRCSAVGGCSASSTWSPERVQRSQDGPSGV</sequence>
<evidence type="ECO:0000259" key="3">
    <source>
        <dbReference type="Pfam" id="PF04773"/>
    </source>
</evidence>
<dbReference type="AlphaFoldDB" id="A0A4R6QKD0"/>
<dbReference type="RefSeq" id="WP_133703168.1">
    <property type="nucleotide sequence ID" value="NZ_SNXS01000008.1"/>
</dbReference>
<accession>A0A4R6QKD0</accession>
<reference evidence="4 5" key="1">
    <citation type="submission" date="2019-03" db="EMBL/GenBank/DDBJ databases">
        <title>Genomic Encyclopedia of Type Strains, Phase IV (KMG-IV): sequencing the most valuable type-strain genomes for metagenomic binning, comparative biology and taxonomic classification.</title>
        <authorList>
            <person name="Goeker M."/>
        </authorList>
    </citation>
    <scope>NUCLEOTIDE SEQUENCE [LARGE SCALE GENOMIC DNA]</scope>
    <source>
        <strain evidence="4 5">DSM 16998</strain>
    </source>
</reference>
<feature type="region of interest" description="Disordered" evidence="1">
    <location>
        <begin position="164"/>
        <end position="187"/>
    </location>
</feature>
<dbReference type="InterPro" id="IPR006860">
    <property type="entry name" value="FecR"/>
</dbReference>
<feature type="domain" description="FecR protein" evidence="3">
    <location>
        <begin position="50"/>
        <end position="126"/>
    </location>
</feature>
<evidence type="ECO:0000313" key="4">
    <source>
        <dbReference type="EMBL" id="TDP62289.1"/>
    </source>
</evidence>
<feature type="chain" id="PRO_5020266520" evidence="2">
    <location>
        <begin position="20"/>
        <end position="187"/>
    </location>
</feature>
<dbReference type="Proteomes" id="UP000295361">
    <property type="component" value="Unassembled WGS sequence"/>
</dbReference>
<keyword evidence="2" id="KW-0732">Signal</keyword>
<feature type="signal peptide" evidence="2">
    <location>
        <begin position="1"/>
        <end position="19"/>
    </location>
</feature>
<evidence type="ECO:0000256" key="2">
    <source>
        <dbReference type="SAM" id="SignalP"/>
    </source>
</evidence>
<evidence type="ECO:0000256" key="1">
    <source>
        <dbReference type="SAM" id="MobiDB-lite"/>
    </source>
</evidence>
<evidence type="ECO:0000313" key="5">
    <source>
        <dbReference type="Proteomes" id="UP000295361"/>
    </source>
</evidence>
<name>A0A4R6QKD0_9BURK</name>
<comment type="caution">
    <text evidence="4">The sequence shown here is derived from an EMBL/GenBank/DDBJ whole genome shotgun (WGS) entry which is preliminary data.</text>
</comment>
<dbReference type="OrthoDB" id="369729at2"/>
<protein>
    <submittedName>
        <fullName evidence="4">FecR family protein</fullName>
    </submittedName>
</protein>